<feature type="compositionally biased region" description="Low complexity" evidence="1">
    <location>
        <begin position="9"/>
        <end position="20"/>
    </location>
</feature>
<gene>
    <name evidence="2" type="ORF">DTER00134_LOCUS8573</name>
</gene>
<feature type="region of interest" description="Disordered" evidence="1">
    <location>
        <begin position="1"/>
        <end position="42"/>
    </location>
</feature>
<feature type="compositionally biased region" description="Pro residues" evidence="1">
    <location>
        <begin position="21"/>
        <end position="30"/>
    </location>
</feature>
<sequence length="268" mass="29580">MPLPPPPAAATRPAASLQPHQPQPPQPAYLPPAVSASQEPQSLQYVPELDQYMLVPQSGPGTAQQPSQVDPDADLALALHLQQQEEQEMAAAERRRQQQQQQQQLREEQQEQQQHREQGALPCSLHSAAQGEPSAPATASPPADPVHEQQQGQMMMVQLQSQSWHQQQQQQQPWQLYDPNQLRQPFGPHSHAPMPSHLHAPTHSPLIPPPGVDPEAALRENLSQVGLSPYLPARQPAYSCAQGPQQHHHPYSPGPLSLQQELNPPHLS</sequence>
<feature type="compositionally biased region" description="Low complexity" evidence="1">
    <location>
        <begin position="149"/>
        <end position="176"/>
    </location>
</feature>
<accession>A0A7S3VM19</accession>
<proteinExistence type="predicted"/>
<evidence type="ECO:0000256" key="1">
    <source>
        <dbReference type="SAM" id="MobiDB-lite"/>
    </source>
</evidence>
<feature type="compositionally biased region" description="Polar residues" evidence="1">
    <location>
        <begin position="59"/>
        <end position="68"/>
    </location>
</feature>
<feature type="region of interest" description="Disordered" evidence="1">
    <location>
        <begin position="234"/>
        <end position="268"/>
    </location>
</feature>
<dbReference type="AlphaFoldDB" id="A0A7S3VM19"/>
<feature type="compositionally biased region" description="Basic and acidic residues" evidence="1">
    <location>
        <begin position="105"/>
        <end position="118"/>
    </location>
</feature>
<reference evidence="2" key="1">
    <citation type="submission" date="2021-01" db="EMBL/GenBank/DDBJ databases">
        <authorList>
            <person name="Corre E."/>
            <person name="Pelletier E."/>
            <person name="Niang G."/>
            <person name="Scheremetjew M."/>
            <person name="Finn R."/>
            <person name="Kale V."/>
            <person name="Holt S."/>
            <person name="Cochrane G."/>
            <person name="Meng A."/>
            <person name="Brown T."/>
            <person name="Cohen L."/>
        </authorList>
    </citation>
    <scope>NUCLEOTIDE SEQUENCE</scope>
    <source>
        <strain evidence="2">CCMP1320</strain>
    </source>
</reference>
<feature type="compositionally biased region" description="Low complexity" evidence="1">
    <location>
        <begin position="75"/>
        <end position="84"/>
    </location>
</feature>
<dbReference type="EMBL" id="HBIP01014732">
    <property type="protein sequence ID" value="CAE0493500.1"/>
    <property type="molecule type" value="Transcribed_RNA"/>
</dbReference>
<feature type="region of interest" description="Disordered" evidence="1">
    <location>
        <begin position="54"/>
        <end position="215"/>
    </location>
</feature>
<protein>
    <submittedName>
        <fullName evidence="2">Uncharacterized protein</fullName>
    </submittedName>
</protein>
<organism evidence="2">
    <name type="scientific">Dunaliella tertiolecta</name>
    <name type="common">Green alga</name>
    <dbReference type="NCBI Taxonomy" id="3047"/>
    <lineage>
        <taxon>Eukaryota</taxon>
        <taxon>Viridiplantae</taxon>
        <taxon>Chlorophyta</taxon>
        <taxon>core chlorophytes</taxon>
        <taxon>Chlorophyceae</taxon>
        <taxon>CS clade</taxon>
        <taxon>Chlamydomonadales</taxon>
        <taxon>Dunaliellaceae</taxon>
        <taxon>Dunaliella</taxon>
    </lineage>
</organism>
<evidence type="ECO:0000313" key="2">
    <source>
        <dbReference type="EMBL" id="CAE0493500.1"/>
    </source>
</evidence>
<name>A0A7S3VM19_DUNTE</name>